<dbReference type="InterPro" id="IPR002401">
    <property type="entry name" value="Cyt_P450_E_grp-I"/>
</dbReference>
<sequence>MEMTVESYQVSFTASNPVLVVSVAFFVYLLTRIIYDLYFHPLSRIPGPASWSCSRLPFVWALLRGTIVHDIELLHKKYGPVLRIAPNEVTFASSEAWGDIHQPRPNHQPFLKDPLWWSSQPGHPNSIINAIDPKVHSRIRKALAPGFTPRALRSQEPFIQKYVNLLVERLKDQAPSDLSFEIDISPWFNYTTFDIFGDLGFGESFECLEKSTYHPWIALLFNSVKAAGFVVSARFYPWVEFILMKCIPPSLKKVQKDHYHQIVEKVDRRLNWELDRPDLMSHVILRRAEETGLPHGEICATFMVLTTAGSETTATTLCGAVNYLTAHPEKLAILSMEISSTFYNMEQITLAALQDLPYLNAVIQEALRLCPAIPWVLPRRVPTGGDTVCGFWLPGGTPVSIQAWTLNRDPSYFHDPTSFEPERWLPEAYSKKGSPFYCDQRQAIEPFSTGPRSCMGKHIAWAEMRLILAKLLFTFDLEAVAGKEFKWEELRTFLLVEKRPIYVRLKPRAV</sequence>
<dbReference type="PANTHER" id="PTHR24305:SF199">
    <property type="entry name" value="P450, PUTATIVE (EUROFUNG)-RELATED"/>
    <property type="match status" value="1"/>
</dbReference>
<keyword evidence="16" id="KW-1185">Reference proteome</keyword>
<evidence type="ECO:0000256" key="11">
    <source>
        <dbReference type="ARBA" id="ARBA00023136"/>
    </source>
</evidence>
<evidence type="ECO:0000256" key="3">
    <source>
        <dbReference type="ARBA" id="ARBA00010617"/>
    </source>
</evidence>
<dbReference type="InterPro" id="IPR036396">
    <property type="entry name" value="Cyt_P450_sf"/>
</dbReference>
<comment type="similarity">
    <text evidence="3 13">Belongs to the cytochrome P450 family.</text>
</comment>
<dbReference type="EMBL" id="MU001500">
    <property type="protein sequence ID" value="KAF2444945.1"/>
    <property type="molecule type" value="Genomic_DNA"/>
</dbReference>
<dbReference type="PRINTS" id="PR00463">
    <property type="entry name" value="EP450I"/>
</dbReference>
<dbReference type="InterPro" id="IPR017972">
    <property type="entry name" value="Cyt_P450_CS"/>
</dbReference>
<dbReference type="GO" id="GO:0016020">
    <property type="term" value="C:membrane"/>
    <property type="evidence" value="ECO:0007669"/>
    <property type="project" value="UniProtKB-SubCell"/>
</dbReference>
<keyword evidence="5 14" id="KW-0812">Transmembrane</keyword>
<dbReference type="PROSITE" id="PS00086">
    <property type="entry name" value="CYTOCHROME_P450"/>
    <property type="match status" value="1"/>
</dbReference>
<keyword evidence="6 12" id="KW-0479">Metal-binding</keyword>
<keyword evidence="10 13" id="KW-0503">Monooxygenase</keyword>
<evidence type="ECO:0000256" key="14">
    <source>
        <dbReference type="SAM" id="Phobius"/>
    </source>
</evidence>
<evidence type="ECO:0000256" key="1">
    <source>
        <dbReference type="ARBA" id="ARBA00001971"/>
    </source>
</evidence>
<protein>
    <submittedName>
        <fullName evidence="15">Cytochrome P450</fullName>
    </submittedName>
</protein>
<evidence type="ECO:0000256" key="10">
    <source>
        <dbReference type="ARBA" id="ARBA00023033"/>
    </source>
</evidence>
<organism evidence="15 16">
    <name type="scientific">Karstenula rhodostoma CBS 690.94</name>
    <dbReference type="NCBI Taxonomy" id="1392251"/>
    <lineage>
        <taxon>Eukaryota</taxon>
        <taxon>Fungi</taxon>
        <taxon>Dikarya</taxon>
        <taxon>Ascomycota</taxon>
        <taxon>Pezizomycotina</taxon>
        <taxon>Dothideomycetes</taxon>
        <taxon>Pleosporomycetidae</taxon>
        <taxon>Pleosporales</taxon>
        <taxon>Massarineae</taxon>
        <taxon>Didymosphaeriaceae</taxon>
        <taxon>Karstenula</taxon>
    </lineage>
</organism>
<accession>A0A9P4PJ08</accession>
<evidence type="ECO:0000256" key="7">
    <source>
        <dbReference type="ARBA" id="ARBA00022989"/>
    </source>
</evidence>
<evidence type="ECO:0000256" key="8">
    <source>
        <dbReference type="ARBA" id="ARBA00023002"/>
    </source>
</evidence>
<keyword evidence="4 12" id="KW-0349">Heme</keyword>
<evidence type="ECO:0000313" key="15">
    <source>
        <dbReference type="EMBL" id="KAF2444945.1"/>
    </source>
</evidence>
<dbReference type="GO" id="GO:0009403">
    <property type="term" value="P:toxin biosynthetic process"/>
    <property type="evidence" value="ECO:0007669"/>
    <property type="project" value="UniProtKB-ARBA"/>
</dbReference>
<keyword evidence="11 14" id="KW-0472">Membrane</keyword>
<dbReference type="OrthoDB" id="1470350at2759"/>
<comment type="cofactor">
    <cofactor evidence="1 12">
        <name>heme</name>
        <dbReference type="ChEBI" id="CHEBI:30413"/>
    </cofactor>
</comment>
<dbReference type="Pfam" id="PF00067">
    <property type="entry name" value="p450"/>
    <property type="match status" value="1"/>
</dbReference>
<keyword evidence="7 14" id="KW-1133">Transmembrane helix</keyword>
<dbReference type="PANTHER" id="PTHR24305">
    <property type="entry name" value="CYTOCHROME P450"/>
    <property type="match status" value="1"/>
</dbReference>
<feature type="transmembrane region" description="Helical" evidence="14">
    <location>
        <begin position="12"/>
        <end position="35"/>
    </location>
</feature>
<evidence type="ECO:0000256" key="13">
    <source>
        <dbReference type="RuleBase" id="RU000461"/>
    </source>
</evidence>
<gene>
    <name evidence="15" type="ORF">P171DRAFT_412896</name>
</gene>
<evidence type="ECO:0000256" key="4">
    <source>
        <dbReference type="ARBA" id="ARBA00022617"/>
    </source>
</evidence>
<dbReference type="FunFam" id="1.10.630.10:FF:000047">
    <property type="entry name" value="Cytochrome P450 monooxygenase"/>
    <property type="match status" value="1"/>
</dbReference>
<evidence type="ECO:0000313" key="16">
    <source>
        <dbReference type="Proteomes" id="UP000799764"/>
    </source>
</evidence>
<dbReference type="SUPFAM" id="SSF48264">
    <property type="entry name" value="Cytochrome P450"/>
    <property type="match status" value="1"/>
</dbReference>
<evidence type="ECO:0000256" key="2">
    <source>
        <dbReference type="ARBA" id="ARBA00004167"/>
    </source>
</evidence>
<keyword evidence="9 12" id="KW-0408">Iron</keyword>
<dbReference type="GO" id="GO:0016705">
    <property type="term" value="F:oxidoreductase activity, acting on paired donors, with incorporation or reduction of molecular oxygen"/>
    <property type="evidence" value="ECO:0007669"/>
    <property type="project" value="InterPro"/>
</dbReference>
<dbReference type="PRINTS" id="PR00385">
    <property type="entry name" value="P450"/>
</dbReference>
<evidence type="ECO:0000256" key="5">
    <source>
        <dbReference type="ARBA" id="ARBA00022692"/>
    </source>
</evidence>
<evidence type="ECO:0000256" key="9">
    <source>
        <dbReference type="ARBA" id="ARBA00023004"/>
    </source>
</evidence>
<name>A0A9P4PJ08_9PLEO</name>
<evidence type="ECO:0000256" key="6">
    <source>
        <dbReference type="ARBA" id="ARBA00022723"/>
    </source>
</evidence>
<proteinExistence type="inferred from homology"/>
<dbReference type="Gene3D" id="1.10.630.10">
    <property type="entry name" value="Cytochrome P450"/>
    <property type="match status" value="1"/>
</dbReference>
<feature type="binding site" description="axial binding residue" evidence="12">
    <location>
        <position position="454"/>
    </location>
    <ligand>
        <name>heme</name>
        <dbReference type="ChEBI" id="CHEBI:30413"/>
    </ligand>
    <ligandPart>
        <name>Fe</name>
        <dbReference type="ChEBI" id="CHEBI:18248"/>
    </ligandPart>
</feature>
<dbReference type="GO" id="GO:0020037">
    <property type="term" value="F:heme binding"/>
    <property type="evidence" value="ECO:0007669"/>
    <property type="project" value="InterPro"/>
</dbReference>
<comment type="subcellular location">
    <subcellularLocation>
        <location evidence="2">Membrane</location>
        <topology evidence="2">Single-pass membrane protein</topology>
    </subcellularLocation>
</comment>
<dbReference type="CDD" id="cd11058">
    <property type="entry name" value="CYP60B-like"/>
    <property type="match status" value="1"/>
</dbReference>
<dbReference type="GO" id="GO:0005506">
    <property type="term" value="F:iron ion binding"/>
    <property type="evidence" value="ECO:0007669"/>
    <property type="project" value="InterPro"/>
</dbReference>
<reference evidence="15" key="1">
    <citation type="journal article" date="2020" name="Stud. Mycol.">
        <title>101 Dothideomycetes genomes: a test case for predicting lifestyles and emergence of pathogens.</title>
        <authorList>
            <person name="Haridas S."/>
            <person name="Albert R."/>
            <person name="Binder M."/>
            <person name="Bloem J."/>
            <person name="Labutti K."/>
            <person name="Salamov A."/>
            <person name="Andreopoulos B."/>
            <person name="Baker S."/>
            <person name="Barry K."/>
            <person name="Bills G."/>
            <person name="Bluhm B."/>
            <person name="Cannon C."/>
            <person name="Castanera R."/>
            <person name="Culley D."/>
            <person name="Daum C."/>
            <person name="Ezra D."/>
            <person name="Gonzalez J."/>
            <person name="Henrissat B."/>
            <person name="Kuo A."/>
            <person name="Liang C."/>
            <person name="Lipzen A."/>
            <person name="Lutzoni F."/>
            <person name="Magnuson J."/>
            <person name="Mondo S."/>
            <person name="Nolan M."/>
            <person name="Ohm R."/>
            <person name="Pangilinan J."/>
            <person name="Park H.-J."/>
            <person name="Ramirez L."/>
            <person name="Alfaro M."/>
            <person name="Sun H."/>
            <person name="Tritt A."/>
            <person name="Yoshinaga Y."/>
            <person name="Zwiers L.-H."/>
            <person name="Turgeon B."/>
            <person name="Goodwin S."/>
            <person name="Spatafora J."/>
            <person name="Crous P."/>
            <person name="Grigoriev I."/>
        </authorList>
    </citation>
    <scope>NUCLEOTIDE SEQUENCE</scope>
    <source>
        <strain evidence="15">CBS 690.94</strain>
    </source>
</reference>
<dbReference type="InterPro" id="IPR050121">
    <property type="entry name" value="Cytochrome_P450_monoxygenase"/>
</dbReference>
<dbReference type="Proteomes" id="UP000799764">
    <property type="component" value="Unassembled WGS sequence"/>
</dbReference>
<dbReference type="AlphaFoldDB" id="A0A9P4PJ08"/>
<dbReference type="GO" id="GO:0004497">
    <property type="term" value="F:monooxygenase activity"/>
    <property type="evidence" value="ECO:0007669"/>
    <property type="project" value="UniProtKB-KW"/>
</dbReference>
<keyword evidence="8 13" id="KW-0560">Oxidoreductase</keyword>
<comment type="caution">
    <text evidence="15">The sequence shown here is derived from an EMBL/GenBank/DDBJ whole genome shotgun (WGS) entry which is preliminary data.</text>
</comment>
<evidence type="ECO:0000256" key="12">
    <source>
        <dbReference type="PIRSR" id="PIRSR602401-1"/>
    </source>
</evidence>
<dbReference type="InterPro" id="IPR001128">
    <property type="entry name" value="Cyt_P450"/>
</dbReference>